<dbReference type="PROSITE" id="PS01035">
    <property type="entry name" value="PTS_EIIB_TYPE_1_CYS"/>
    <property type="match status" value="1"/>
</dbReference>
<dbReference type="GO" id="GO:0005886">
    <property type="term" value="C:plasma membrane"/>
    <property type="evidence" value="ECO:0007669"/>
    <property type="project" value="UniProtKB-SubCell"/>
</dbReference>
<comment type="subcellular location">
    <subcellularLocation>
        <location evidence="1">Cell membrane</location>
        <topology evidence="1">Multi-pass membrane protein</topology>
    </subcellularLocation>
</comment>
<dbReference type="Proteomes" id="UP000029518">
    <property type="component" value="Chromosome"/>
</dbReference>
<keyword evidence="8" id="KW-0418">Kinase</keyword>
<evidence type="ECO:0000256" key="5">
    <source>
        <dbReference type="ARBA" id="ARBA00022679"/>
    </source>
</evidence>
<evidence type="ECO:0000259" key="14">
    <source>
        <dbReference type="PROSITE" id="PS51103"/>
    </source>
</evidence>
<dbReference type="InterPro" id="IPR003352">
    <property type="entry name" value="PTS_EIIC"/>
</dbReference>
<dbReference type="GO" id="GO:0016301">
    <property type="term" value="F:kinase activity"/>
    <property type="evidence" value="ECO:0007669"/>
    <property type="project" value="UniProtKB-KW"/>
</dbReference>
<evidence type="ECO:0000256" key="8">
    <source>
        <dbReference type="ARBA" id="ARBA00022777"/>
    </source>
</evidence>
<dbReference type="GO" id="GO:0015771">
    <property type="term" value="P:trehalose transport"/>
    <property type="evidence" value="ECO:0007669"/>
    <property type="project" value="TreeGrafter"/>
</dbReference>
<dbReference type="InterPro" id="IPR036878">
    <property type="entry name" value="Glu_permease_IIB"/>
</dbReference>
<keyword evidence="3" id="KW-1003">Cell membrane</keyword>
<protein>
    <submittedName>
        <fullName evidence="15">PTS fructose transporter subunit IIB</fullName>
    </submittedName>
</protein>
<evidence type="ECO:0000256" key="1">
    <source>
        <dbReference type="ARBA" id="ARBA00004651"/>
    </source>
</evidence>
<evidence type="ECO:0000313" key="16">
    <source>
        <dbReference type="Proteomes" id="UP000029518"/>
    </source>
</evidence>
<dbReference type="FunFam" id="3.30.1360.60:FF:000001">
    <property type="entry name" value="PTS system glucose-specific IIBC component PtsG"/>
    <property type="match status" value="1"/>
</dbReference>
<keyword evidence="16" id="KW-1185">Reference proteome</keyword>
<keyword evidence="9 12" id="KW-1133">Transmembrane helix</keyword>
<dbReference type="KEGG" id="pbd:PBOR_30855"/>
<keyword evidence="5" id="KW-0808">Transferase</keyword>
<feature type="transmembrane region" description="Helical" evidence="12">
    <location>
        <begin position="308"/>
        <end position="328"/>
    </location>
</feature>
<feature type="transmembrane region" description="Helical" evidence="12">
    <location>
        <begin position="279"/>
        <end position="301"/>
    </location>
</feature>
<evidence type="ECO:0000256" key="4">
    <source>
        <dbReference type="ARBA" id="ARBA00022597"/>
    </source>
</evidence>
<feature type="transmembrane region" description="Helical" evidence="12">
    <location>
        <begin position="221"/>
        <end position="239"/>
    </location>
</feature>
<dbReference type="Pfam" id="PF00367">
    <property type="entry name" value="PTS_EIIB"/>
    <property type="match status" value="1"/>
</dbReference>
<evidence type="ECO:0000259" key="13">
    <source>
        <dbReference type="PROSITE" id="PS51098"/>
    </source>
</evidence>
<dbReference type="AlphaFoldDB" id="A0A089LL78"/>
<sequence length="474" mass="49671">MAQNEKIEKTASEVLKAVGGTNNITTVTHCMTRLRFNLKDESVPNAEEIKRIPGVLGTVNAGGQFQVVIGQTVDQVYKSLNSIAGLDNNAQADNQPVEQKRKITLKSIGSGILDGIAGCLTPLIPLMMAASMFKLLVALLGPSMLGVISESSDLYTLFTLVGDAGFYFFPVVVGYTAAKKFGATPVLGMFLGGIMIHPTLIDIATNGTGFSVLGIPSKIQNYNSTIFPIIMSVWVMSYIEKFIKKYLPNILKSILAPSLTILIMLPIALTVLGPAGSFLGSYISSGLLGLSGVTGFLGIAIIAAIYEFLVMSGMHIVLITTLILAFSTNGHEGLVTPAAIAASFAVAGMCLGAGLRIKEKEQRSLAIGYFIASLIGGVTEPGLYGVGMRYKRPFIGMIIGGFAGGLYAGIAGVTAYTFIPVASFLAVLGFAGGPTSNLVNGIIAGVIGFIVSAVATYFLGFKKDDPVTVKLPVN</sequence>
<keyword evidence="4" id="KW-0762">Sugar transport</keyword>
<feature type="transmembrane region" description="Helical" evidence="12">
    <location>
        <begin position="154"/>
        <end position="175"/>
    </location>
</feature>
<evidence type="ECO:0000256" key="6">
    <source>
        <dbReference type="ARBA" id="ARBA00022683"/>
    </source>
</evidence>
<feature type="transmembrane region" description="Helical" evidence="12">
    <location>
        <begin position="367"/>
        <end position="386"/>
    </location>
</feature>
<evidence type="ECO:0000256" key="7">
    <source>
        <dbReference type="ARBA" id="ARBA00022692"/>
    </source>
</evidence>
<gene>
    <name evidence="15" type="ORF">PBOR_30855</name>
</gene>
<dbReference type="PANTHER" id="PTHR30175">
    <property type="entry name" value="PHOSPHOTRANSFERASE SYSTEM TRANSPORT PROTEIN"/>
    <property type="match status" value="1"/>
</dbReference>
<dbReference type="InterPro" id="IPR013013">
    <property type="entry name" value="PTS_EIIC_1"/>
</dbReference>
<keyword evidence="2" id="KW-0813">Transport</keyword>
<evidence type="ECO:0000256" key="2">
    <source>
        <dbReference type="ARBA" id="ARBA00022448"/>
    </source>
</evidence>
<feature type="transmembrane region" description="Helical" evidence="12">
    <location>
        <begin position="334"/>
        <end position="355"/>
    </location>
</feature>
<dbReference type="PROSITE" id="PS51103">
    <property type="entry name" value="PTS_EIIC_TYPE_1"/>
    <property type="match status" value="1"/>
</dbReference>
<dbReference type="SUPFAM" id="SSF55604">
    <property type="entry name" value="Glucose permease domain IIB"/>
    <property type="match status" value="1"/>
</dbReference>
<dbReference type="EMBL" id="CP009285">
    <property type="protein sequence ID" value="AIQ60840.1"/>
    <property type="molecule type" value="Genomic_DNA"/>
</dbReference>
<evidence type="ECO:0000256" key="11">
    <source>
        <dbReference type="PROSITE-ProRule" id="PRU00421"/>
    </source>
</evidence>
<reference evidence="15" key="1">
    <citation type="submission" date="2014-08" db="EMBL/GenBank/DDBJ databases">
        <title>Comparative genomics of the Paenibacillus odorifer group.</title>
        <authorList>
            <person name="den Bakker H.C."/>
            <person name="Tsai Y.-C.Y.-C."/>
            <person name="Martin N."/>
            <person name="Korlach J."/>
            <person name="Wiedmann M."/>
        </authorList>
    </citation>
    <scope>NUCLEOTIDE SEQUENCE [LARGE SCALE GENOMIC DNA]</scope>
    <source>
        <strain evidence="15">DSM 13188</strain>
    </source>
</reference>
<dbReference type="InterPro" id="IPR050558">
    <property type="entry name" value="PTS_Sugar-Specific_Components"/>
</dbReference>
<feature type="transmembrane region" description="Helical" evidence="12">
    <location>
        <begin position="438"/>
        <end position="459"/>
    </location>
</feature>
<name>A0A089LL78_PAEBO</name>
<evidence type="ECO:0000256" key="10">
    <source>
        <dbReference type="ARBA" id="ARBA00023136"/>
    </source>
</evidence>
<dbReference type="PANTHER" id="PTHR30175:SF1">
    <property type="entry name" value="PTS SYSTEM ARBUTIN-, CELLOBIOSE-, AND SALICIN-SPECIFIC EIIBC COMPONENT-RELATED"/>
    <property type="match status" value="1"/>
</dbReference>
<keyword evidence="10 12" id="KW-0472">Membrane</keyword>
<feature type="active site" description="Phosphocysteine intermediate; for EIIB activity" evidence="11">
    <location>
        <position position="30"/>
    </location>
</feature>
<organism evidence="15 16">
    <name type="scientific">Paenibacillus borealis</name>
    <dbReference type="NCBI Taxonomy" id="160799"/>
    <lineage>
        <taxon>Bacteria</taxon>
        <taxon>Bacillati</taxon>
        <taxon>Bacillota</taxon>
        <taxon>Bacilli</taxon>
        <taxon>Bacillales</taxon>
        <taxon>Paenibacillaceae</taxon>
        <taxon>Paenibacillus</taxon>
    </lineage>
</organism>
<evidence type="ECO:0000256" key="9">
    <source>
        <dbReference type="ARBA" id="ARBA00022989"/>
    </source>
</evidence>
<dbReference type="GO" id="GO:0090589">
    <property type="term" value="F:protein-phosphocysteine-trehalose phosphotransferase system transporter activity"/>
    <property type="evidence" value="ECO:0007669"/>
    <property type="project" value="TreeGrafter"/>
</dbReference>
<dbReference type="InterPro" id="IPR018113">
    <property type="entry name" value="PTrfase_EIIB_Cys"/>
</dbReference>
<dbReference type="PROSITE" id="PS51098">
    <property type="entry name" value="PTS_EIIB_TYPE_1"/>
    <property type="match status" value="1"/>
</dbReference>
<accession>A0A089LL78</accession>
<proteinExistence type="predicted"/>
<dbReference type="Pfam" id="PF02378">
    <property type="entry name" value="PTS_EIIC"/>
    <property type="match status" value="1"/>
</dbReference>
<feature type="transmembrane region" description="Helical" evidence="12">
    <location>
        <begin position="251"/>
        <end position="273"/>
    </location>
</feature>
<evidence type="ECO:0000256" key="3">
    <source>
        <dbReference type="ARBA" id="ARBA00022475"/>
    </source>
</evidence>
<dbReference type="InterPro" id="IPR001996">
    <property type="entry name" value="PTS_IIB_1"/>
</dbReference>
<feature type="domain" description="PTS EIIB type-1" evidence="13">
    <location>
        <begin position="8"/>
        <end position="90"/>
    </location>
</feature>
<evidence type="ECO:0000313" key="15">
    <source>
        <dbReference type="EMBL" id="AIQ60840.1"/>
    </source>
</evidence>
<dbReference type="CDD" id="cd00212">
    <property type="entry name" value="PTS_IIB_glc"/>
    <property type="match status" value="1"/>
</dbReference>
<dbReference type="HOGENOM" id="CLU_012312_2_0_9"/>
<keyword evidence="7 12" id="KW-0812">Transmembrane</keyword>
<dbReference type="Gene3D" id="3.30.1360.60">
    <property type="entry name" value="Glucose permease domain IIB"/>
    <property type="match status" value="1"/>
</dbReference>
<dbReference type="RefSeq" id="WP_042217468.1">
    <property type="nucleotide sequence ID" value="NZ_CP009285.1"/>
</dbReference>
<evidence type="ECO:0000256" key="12">
    <source>
        <dbReference type="SAM" id="Phobius"/>
    </source>
</evidence>
<dbReference type="GO" id="GO:0009401">
    <property type="term" value="P:phosphoenolpyruvate-dependent sugar phosphotransferase system"/>
    <property type="evidence" value="ECO:0007669"/>
    <property type="project" value="UniProtKB-KW"/>
</dbReference>
<dbReference type="GO" id="GO:0008982">
    <property type="term" value="F:protein-N(PI)-phosphohistidine-sugar phosphotransferase activity"/>
    <property type="evidence" value="ECO:0007669"/>
    <property type="project" value="InterPro"/>
</dbReference>
<feature type="domain" description="PTS EIIC type-1" evidence="14">
    <location>
        <begin position="114"/>
        <end position="472"/>
    </location>
</feature>
<keyword evidence="6" id="KW-0598">Phosphotransferase system</keyword>